<organism evidence="1 2">
    <name type="scientific">Coniophora puteana (strain RWD-64-598)</name>
    <name type="common">Brown rot fungus</name>
    <dbReference type="NCBI Taxonomy" id="741705"/>
    <lineage>
        <taxon>Eukaryota</taxon>
        <taxon>Fungi</taxon>
        <taxon>Dikarya</taxon>
        <taxon>Basidiomycota</taxon>
        <taxon>Agaricomycotina</taxon>
        <taxon>Agaricomycetes</taxon>
        <taxon>Agaricomycetidae</taxon>
        <taxon>Boletales</taxon>
        <taxon>Coniophorineae</taxon>
        <taxon>Coniophoraceae</taxon>
        <taxon>Coniophora</taxon>
    </lineage>
</organism>
<dbReference type="SUPFAM" id="SSF51905">
    <property type="entry name" value="FAD/NAD(P)-binding domain"/>
    <property type="match status" value="1"/>
</dbReference>
<dbReference type="AlphaFoldDB" id="A0A5M3MMN3"/>
<sequence length="787" mass="88149">MANRPEVVVRHGLSGFGPRNAMLFKGVVLTVLAERENLNALGSRLKLEFVVFEKQPEANAGSGNAFQVDCAATINTPMPGPIPCAAWDKAPAEYRPIITPGRDLSSVARQFLGDNLDKHREKLRKDNPAGYKLFVQSLKSDQLDLSGPSTTRGTVGQIQQLSIKEVLAFVEKQVPEISVEFHYNHTVKNVDFSSPTKPKLFVCDDGDNADKVWEFDFVHLANGTTWTLPISDHAVNRKSFSETQNVDSVGEFLSEQGLLDKVKLIKKGTKLGVTGISLSAYDPIPIILQYTQIIEITEDGYQINEDVAKQYQGLFTFISRSNKVAPPRHHFTRAWPGKKLPGDKSFINMDQAHAMFLQRDFDWVSFARDILYQSVSYEIGTTPSHVHRKMSAEERMSDYHQQTLQYTAGKTTENGLIRAGYHALLEGFGFERDPEEANKRLLAKAPLTRLGREGAPMRRSAAYDITRFDAVKSKSNSRFLENWKELQQTFSSSPVAVHDIIAQLFVLGVATHSEGNFRDITYDRDSHKVVFKDFSFDAMFTPKVLTNGADEVLRALHGKVKTVYPGGVPEYTKGRFLQTPVGDTFIHATDAGSGGNGVTREITHNNGTTSRSRVGLQWTDTNDLASSSTWSASASRLLVLLSVLQVNGSKAPIKDLMAIYNESLPGADAFRAEIDSFKGAWSELVEKKCFLDTCQFFAKDAEEYQKYASDAFDPNSRQKRLSELSKLSADGVETHYTKRLEEFGPFDPVDRDEYLRRFVDFTSDELDKCWGAVFKFAHLWETPPHHH</sequence>
<dbReference type="InterPro" id="IPR036188">
    <property type="entry name" value="FAD/NAD-bd_sf"/>
</dbReference>
<dbReference type="OrthoDB" id="3029887at2759"/>
<accession>A0A5M3MMN3</accession>
<protein>
    <submittedName>
        <fullName evidence="1">Uncharacterized protein</fullName>
    </submittedName>
</protein>
<dbReference type="KEGG" id="cput:CONPUDRAFT_166550"/>
<dbReference type="EMBL" id="JH711580">
    <property type="protein sequence ID" value="EIW79861.1"/>
    <property type="molecule type" value="Genomic_DNA"/>
</dbReference>
<dbReference type="GeneID" id="19205569"/>
<proteinExistence type="predicted"/>
<reference evidence="2" key="1">
    <citation type="journal article" date="2012" name="Science">
        <title>The Paleozoic origin of enzymatic lignin decomposition reconstructed from 31 fungal genomes.</title>
        <authorList>
            <person name="Floudas D."/>
            <person name="Binder M."/>
            <person name="Riley R."/>
            <person name="Barry K."/>
            <person name="Blanchette R.A."/>
            <person name="Henrissat B."/>
            <person name="Martinez A.T."/>
            <person name="Otillar R."/>
            <person name="Spatafora J.W."/>
            <person name="Yadav J.S."/>
            <person name="Aerts A."/>
            <person name="Benoit I."/>
            <person name="Boyd A."/>
            <person name="Carlson A."/>
            <person name="Copeland A."/>
            <person name="Coutinho P.M."/>
            <person name="de Vries R.P."/>
            <person name="Ferreira P."/>
            <person name="Findley K."/>
            <person name="Foster B."/>
            <person name="Gaskell J."/>
            <person name="Glotzer D."/>
            <person name="Gorecki P."/>
            <person name="Heitman J."/>
            <person name="Hesse C."/>
            <person name="Hori C."/>
            <person name="Igarashi K."/>
            <person name="Jurgens J.A."/>
            <person name="Kallen N."/>
            <person name="Kersten P."/>
            <person name="Kohler A."/>
            <person name="Kuees U."/>
            <person name="Kumar T.K.A."/>
            <person name="Kuo A."/>
            <person name="LaButti K."/>
            <person name="Larrondo L.F."/>
            <person name="Lindquist E."/>
            <person name="Ling A."/>
            <person name="Lombard V."/>
            <person name="Lucas S."/>
            <person name="Lundell T."/>
            <person name="Martin R."/>
            <person name="McLaughlin D.J."/>
            <person name="Morgenstern I."/>
            <person name="Morin E."/>
            <person name="Murat C."/>
            <person name="Nagy L.G."/>
            <person name="Nolan M."/>
            <person name="Ohm R.A."/>
            <person name="Patyshakuliyeva A."/>
            <person name="Rokas A."/>
            <person name="Ruiz-Duenas F.J."/>
            <person name="Sabat G."/>
            <person name="Salamov A."/>
            <person name="Samejima M."/>
            <person name="Schmutz J."/>
            <person name="Slot J.C."/>
            <person name="St John F."/>
            <person name="Stenlid J."/>
            <person name="Sun H."/>
            <person name="Sun S."/>
            <person name="Syed K."/>
            <person name="Tsang A."/>
            <person name="Wiebenga A."/>
            <person name="Young D."/>
            <person name="Pisabarro A."/>
            <person name="Eastwood D.C."/>
            <person name="Martin F."/>
            <person name="Cullen D."/>
            <person name="Grigoriev I.V."/>
            <person name="Hibbett D.S."/>
        </authorList>
    </citation>
    <scope>NUCLEOTIDE SEQUENCE [LARGE SCALE GENOMIC DNA]</scope>
    <source>
        <strain evidence="2">RWD-64-598 SS2</strain>
    </source>
</reference>
<comment type="caution">
    <text evidence="1">The sequence shown here is derived from an EMBL/GenBank/DDBJ whole genome shotgun (WGS) entry which is preliminary data.</text>
</comment>
<name>A0A5M3MMN3_CONPW</name>
<evidence type="ECO:0000313" key="1">
    <source>
        <dbReference type="EMBL" id="EIW79861.1"/>
    </source>
</evidence>
<dbReference type="Proteomes" id="UP000053558">
    <property type="component" value="Unassembled WGS sequence"/>
</dbReference>
<evidence type="ECO:0000313" key="2">
    <source>
        <dbReference type="Proteomes" id="UP000053558"/>
    </source>
</evidence>
<keyword evidence="2" id="KW-1185">Reference proteome</keyword>
<dbReference type="RefSeq" id="XP_007770194.1">
    <property type="nucleotide sequence ID" value="XM_007772004.1"/>
</dbReference>
<gene>
    <name evidence="1" type="ORF">CONPUDRAFT_166550</name>
</gene>